<evidence type="ECO:0000313" key="2">
    <source>
        <dbReference type="Proteomes" id="UP000256923"/>
    </source>
</evidence>
<dbReference type="Proteomes" id="UP000256923">
    <property type="component" value="Chromosome 1"/>
</dbReference>
<proteinExistence type="predicted"/>
<sequence>MYEAYGVSVKDGERYVDILAPLVDTSTGDYLGKLHLAIPETTGRVFCGSNKTLHYINAGDLEWVTQADPEGQLCKRCKNAAVEYLNKVGNKSA</sequence>
<dbReference type="AlphaFoldDB" id="A0A7U6FSD8"/>
<name>A0A7U6FSD8_VIBAN</name>
<organism evidence="1 2">
    <name type="scientific">Vibrio anguillarum</name>
    <name type="common">Listonella anguillarum</name>
    <dbReference type="NCBI Taxonomy" id="55601"/>
    <lineage>
        <taxon>Bacteria</taxon>
        <taxon>Pseudomonadati</taxon>
        <taxon>Pseudomonadota</taxon>
        <taxon>Gammaproteobacteria</taxon>
        <taxon>Vibrionales</taxon>
        <taxon>Vibrionaceae</taxon>
        <taxon>Vibrio</taxon>
    </lineage>
</organism>
<dbReference type="EMBL" id="CP034672">
    <property type="protein sequence ID" value="AZS26370.1"/>
    <property type="molecule type" value="Genomic_DNA"/>
</dbReference>
<dbReference type="RefSeq" id="WP_116285200.1">
    <property type="nucleotide sequence ID" value="NZ_CP034672.1"/>
</dbReference>
<evidence type="ECO:0000313" key="1">
    <source>
        <dbReference type="EMBL" id="AZS26370.1"/>
    </source>
</evidence>
<accession>A0A7U6FSD8</accession>
<gene>
    <name evidence="1" type="ORF">DYL72_15810</name>
</gene>
<reference evidence="1 2" key="1">
    <citation type="submission" date="2018-12" db="EMBL/GenBank/DDBJ databases">
        <title>Characterization and Draft Genome of Vibrio anguillarum J360 Marine Pathogen Isolated from an Outbreak in Lumpfish (Cyclopterus lumpus).</title>
        <authorList>
            <person name="Vasquez J.I."/>
            <person name="Cao T."/>
            <person name="Chakraborty S."/>
            <person name="Gnanagobal H."/>
            <person name="Wescot J."/>
            <person name="Boyce D."/>
            <person name="Santander J."/>
        </authorList>
    </citation>
    <scope>NUCLEOTIDE SEQUENCE [LARGE SCALE GENOMIC DNA]</scope>
    <source>
        <strain evidence="1 2">J360</strain>
    </source>
</reference>
<protein>
    <submittedName>
        <fullName evidence="1">Uncharacterized protein</fullName>
    </submittedName>
</protein>